<feature type="transmembrane region" description="Helical" evidence="2">
    <location>
        <begin position="261"/>
        <end position="286"/>
    </location>
</feature>
<evidence type="ECO:0000313" key="4">
    <source>
        <dbReference type="Proteomes" id="UP001164746"/>
    </source>
</evidence>
<dbReference type="Proteomes" id="UP001164746">
    <property type="component" value="Chromosome 10"/>
</dbReference>
<dbReference type="SUPFAM" id="SSF53822">
    <property type="entry name" value="Periplasmic binding protein-like I"/>
    <property type="match status" value="1"/>
</dbReference>
<keyword evidence="2" id="KW-1133">Transmembrane helix</keyword>
<accession>A0ABY7F503</accession>
<dbReference type="Gene3D" id="3.40.50.2300">
    <property type="match status" value="1"/>
</dbReference>
<keyword evidence="2" id="KW-0812">Transmembrane</keyword>
<gene>
    <name evidence="3" type="ORF">MAR_031864</name>
</gene>
<dbReference type="InterPro" id="IPR028082">
    <property type="entry name" value="Peripla_BP_I"/>
</dbReference>
<name>A0ABY7F503_MYAAR</name>
<keyword evidence="4" id="KW-1185">Reference proteome</keyword>
<keyword evidence="1" id="KW-0325">Glycoprotein</keyword>
<dbReference type="PANTHER" id="PTHR24060">
    <property type="entry name" value="METABOTROPIC GLUTAMATE RECEPTOR"/>
    <property type="match status" value="1"/>
</dbReference>
<proteinExistence type="predicted"/>
<evidence type="ECO:0000256" key="1">
    <source>
        <dbReference type="ARBA" id="ARBA00023180"/>
    </source>
</evidence>
<organism evidence="3 4">
    <name type="scientific">Mya arenaria</name>
    <name type="common">Soft-shell clam</name>
    <dbReference type="NCBI Taxonomy" id="6604"/>
    <lineage>
        <taxon>Eukaryota</taxon>
        <taxon>Metazoa</taxon>
        <taxon>Spiralia</taxon>
        <taxon>Lophotrochozoa</taxon>
        <taxon>Mollusca</taxon>
        <taxon>Bivalvia</taxon>
        <taxon>Autobranchia</taxon>
        <taxon>Heteroconchia</taxon>
        <taxon>Euheterodonta</taxon>
        <taxon>Imparidentia</taxon>
        <taxon>Neoheterodontei</taxon>
        <taxon>Myida</taxon>
        <taxon>Myoidea</taxon>
        <taxon>Myidae</taxon>
        <taxon>Mya</taxon>
    </lineage>
</organism>
<reference evidence="3" key="1">
    <citation type="submission" date="2022-11" db="EMBL/GenBank/DDBJ databases">
        <title>Centuries of genome instability and evolution in soft-shell clam transmissible cancer (bioRxiv).</title>
        <authorList>
            <person name="Hart S.F.M."/>
            <person name="Yonemitsu M.A."/>
            <person name="Giersch R.M."/>
            <person name="Beal B.F."/>
            <person name="Arriagada G."/>
            <person name="Davis B.W."/>
            <person name="Ostrander E.A."/>
            <person name="Goff S.P."/>
            <person name="Metzger M.J."/>
        </authorList>
    </citation>
    <scope>NUCLEOTIDE SEQUENCE</scope>
    <source>
        <strain evidence="3">MELC-2E11</strain>
        <tissue evidence="3">Siphon/mantle</tissue>
    </source>
</reference>
<evidence type="ECO:0000313" key="3">
    <source>
        <dbReference type="EMBL" id="WAR17270.1"/>
    </source>
</evidence>
<sequence>MVQPLMVELQKRVKPGEFMFIGSEAWSKNTQILDEDDKQIMLGSFTLVLEINPASLLVEHTKSFDPKPLDENPWVTLYLQEKLGCYFNTSFRKTYANVCALADPLNKPNFVLDTWSTSAFVATRAMLMGGHQHHINTCGTESTSLCPQFSSPREIDNLVQQIRSVELDLEGKGDDVKVFTTNGDGNVGYRIYNVIQDAGDRSRLEYKEVGQYPLEGSFTFNLNNAHVSREAVSICPNIQTCKGCTNEVTTVHPQPKSEANVGMIAIGLFGVAMIAVIVLVVVIFMVRRAHIKDK</sequence>
<evidence type="ECO:0000256" key="2">
    <source>
        <dbReference type="SAM" id="Phobius"/>
    </source>
</evidence>
<dbReference type="InterPro" id="IPR050726">
    <property type="entry name" value="mGluR"/>
</dbReference>
<dbReference type="EMBL" id="CP111021">
    <property type="protein sequence ID" value="WAR17270.1"/>
    <property type="molecule type" value="Genomic_DNA"/>
</dbReference>
<protein>
    <submittedName>
        <fullName evidence="3">GRM3-like protein</fullName>
    </submittedName>
</protein>
<feature type="non-terminal residue" evidence="3">
    <location>
        <position position="1"/>
    </location>
</feature>
<keyword evidence="2" id="KW-0472">Membrane</keyword>